<name>A0ABR9H779_9BACT</name>
<dbReference type="EMBL" id="JADBGG010000029">
    <property type="protein sequence ID" value="MBE1426555.1"/>
    <property type="molecule type" value="Genomic_DNA"/>
</dbReference>
<comment type="caution">
    <text evidence="1">The sequence shown here is derived from an EMBL/GenBank/DDBJ whole genome shotgun (WGS) entry which is preliminary data.</text>
</comment>
<organism evidence="1 2">
    <name type="scientific">Desulfomicrobium macestii</name>
    <dbReference type="NCBI Taxonomy" id="90731"/>
    <lineage>
        <taxon>Bacteria</taxon>
        <taxon>Pseudomonadati</taxon>
        <taxon>Thermodesulfobacteriota</taxon>
        <taxon>Desulfovibrionia</taxon>
        <taxon>Desulfovibrionales</taxon>
        <taxon>Desulfomicrobiaceae</taxon>
        <taxon>Desulfomicrobium</taxon>
    </lineage>
</organism>
<keyword evidence="2" id="KW-1185">Reference proteome</keyword>
<proteinExistence type="predicted"/>
<protein>
    <submittedName>
        <fullName evidence="1">Uncharacterized protein</fullName>
    </submittedName>
</protein>
<dbReference type="Proteomes" id="UP000639010">
    <property type="component" value="Unassembled WGS sequence"/>
</dbReference>
<gene>
    <name evidence="1" type="ORF">H4684_003221</name>
</gene>
<evidence type="ECO:0000313" key="2">
    <source>
        <dbReference type="Proteomes" id="UP000639010"/>
    </source>
</evidence>
<accession>A0ABR9H779</accession>
<evidence type="ECO:0000313" key="1">
    <source>
        <dbReference type="EMBL" id="MBE1426555.1"/>
    </source>
</evidence>
<sequence>MNSPQNEYASRPAEKGQLWTQGEGDALLRVLEFAGMPVPENGLVVSPPFGGMLTVWQDGRYEFAAQLVGEAAEMQEPVSTFYGYVAEALYGEIVAGSFVLPGEDDSTGLMHDFQAWSLPELMDVDGAVEALLHGGYFDTQDYFAHDVPDGYHVDTLTGPDPGIDDLTRLILDSQSS</sequence>
<dbReference type="RefSeq" id="WP_192624517.1">
    <property type="nucleotide sequence ID" value="NZ_JADBGG010000029.1"/>
</dbReference>
<reference evidence="1 2" key="1">
    <citation type="submission" date="2020-10" db="EMBL/GenBank/DDBJ databases">
        <title>Genomic Encyclopedia of Type Strains, Phase IV (KMG-IV): sequencing the most valuable type-strain genomes for metagenomic binning, comparative biology and taxonomic classification.</title>
        <authorList>
            <person name="Goeker M."/>
        </authorList>
    </citation>
    <scope>NUCLEOTIDE SEQUENCE [LARGE SCALE GENOMIC DNA]</scope>
    <source>
        <strain evidence="1 2">DSM 4194</strain>
    </source>
</reference>